<evidence type="ECO:0000259" key="1">
    <source>
        <dbReference type="Pfam" id="PF13192"/>
    </source>
</evidence>
<evidence type="ECO:0000313" key="2">
    <source>
        <dbReference type="EMBL" id="PSR25129.1"/>
    </source>
</evidence>
<gene>
    <name evidence="2" type="ORF">C7B47_12890</name>
</gene>
<name>A0A1R0IRY3_SULTH</name>
<evidence type="ECO:0000313" key="3">
    <source>
        <dbReference type="Proteomes" id="UP000242705"/>
    </source>
</evidence>
<organism evidence="2 3">
    <name type="scientific">Sulfobacillus thermosulfidooxidans</name>
    <dbReference type="NCBI Taxonomy" id="28034"/>
    <lineage>
        <taxon>Bacteria</taxon>
        <taxon>Bacillati</taxon>
        <taxon>Bacillota</taxon>
        <taxon>Clostridia</taxon>
        <taxon>Eubacteriales</taxon>
        <taxon>Clostridiales Family XVII. Incertae Sedis</taxon>
        <taxon>Sulfobacillus</taxon>
    </lineage>
</organism>
<dbReference type="InterPro" id="IPR012336">
    <property type="entry name" value="Thioredoxin-like_fold"/>
</dbReference>
<protein>
    <recommendedName>
        <fullName evidence="1">Thioredoxin-like fold domain-containing protein</fullName>
    </recommendedName>
</protein>
<dbReference type="EMBL" id="PXYX01000035">
    <property type="protein sequence ID" value="PSR25129.1"/>
    <property type="molecule type" value="Genomic_DNA"/>
</dbReference>
<reference evidence="2 3" key="1">
    <citation type="journal article" date="2014" name="BMC Genomics">
        <title>Comparison of environmental and isolate Sulfobacillus genomes reveals diverse carbon, sulfur, nitrogen, and hydrogen metabolisms.</title>
        <authorList>
            <person name="Justice N.B."/>
            <person name="Norman A."/>
            <person name="Brown C.T."/>
            <person name="Singh A."/>
            <person name="Thomas B.C."/>
            <person name="Banfield J.F."/>
        </authorList>
    </citation>
    <scope>NUCLEOTIDE SEQUENCE [LARGE SCALE GENOMIC DNA]</scope>
    <source>
        <strain evidence="2">AMDSBA5</strain>
    </source>
</reference>
<accession>A0A1R0IRY3</accession>
<proteinExistence type="predicted"/>
<dbReference type="Proteomes" id="UP000242705">
    <property type="component" value="Unassembled WGS sequence"/>
</dbReference>
<dbReference type="SUPFAM" id="SSF52833">
    <property type="entry name" value="Thioredoxin-like"/>
    <property type="match status" value="1"/>
</dbReference>
<sequence length="61" mass="6440">MALQSPHIIADMVDASEFPDLAGKYNVYGVPKSVVNGKLDVTGAVPENQLLKIVLDSVGQS</sequence>
<dbReference type="Gene3D" id="3.40.30.80">
    <property type="match status" value="1"/>
</dbReference>
<dbReference type="PANTHER" id="PTHR37170:SF1">
    <property type="entry name" value="GLUTAREDOXIN-LIKE PROTEIN"/>
    <property type="match status" value="1"/>
</dbReference>
<feature type="domain" description="Thioredoxin-like fold" evidence="1">
    <location>
        <begin position="2"/>
        <end position="53"/>
    </location>
</feature>
<dbReference type="Pfam" id="PF13192">
    <property type="entry name" value="Thioredoxin_3"/>
    <property type="match status" value="1"/>
</dbReference>
<dbReference type="InterPro" id="IPR036249">
    <property type="entry name" value="Thioredoxin-like_sf"/>
</dbReference>
<dbReference type="PANTHER" id="PTHR37170">
    <property type="entry name" value="GLUTAREDOXIN-RELATED"/>
    <property type="match status" value="1"/>
</dbReference>
<dbReference type="OrthoDB" id="411356at2"/>
<dbReference type="AlphaFoldDB" id="A0A1R0IRY3"/>
<comment type="caution">
    <text evidence="2">The sequence shown here is derived from an EMBL/GenBank/DDBJ whole genome shotgun (WGS) entry which is preliminary data.</text>
</comment>